<dbReference type="InterPro" id="IPR036986">
    <property type="entry name" value="S4_RNA-bd_sf"/>
</dbReference>
<dbReference type="SUPFAM" id="SSF55174">
    <property type="entry name" value="Alpha-L RNA-binding motif"/>
    <property type="match status" value="1"/>
</dbReference>
<dbReference type="InterPro" id="IPR018079">
    <property type="entry name" value="Ribosomal_uS4_CS"/>
</dbReference>
<dbReference type="NCBIfam" id="NF003717">
    <property type="entry name" value="PRK05327.1"/>
    <property type="match status" value="1"/>
</dbReference>
<dbReference type="PANTHER" id="PTHR11831:SF4">
    <property type="entry name" value="SMALL RIBOSOMAL SUBUNIT PROTEIN US4M"/>
    <property type="match status" value="1"/>
</dbReference>
<dbReference type="PROSITE" id="PS50889">
    <property type="entry name" value="S4"/>
    <property type="match status" value="1"/>
</dbReference>
<evidence type="ECO:0000256" key="7">
    <source>
        <dbReference type="SAM" id="MobiDB-lite"/>
    </source>
</evidence>
<dbReference type="Gene3D" id="3.10.290.10">
    <property type="entry name" value="RNA-binding S4 domain"/>
    <property type="match status" value="1"/>
</dbReference>
<feature type="domain" description="RNA-binding S4" evidence="8">
    <location>
        <begin position="89"/>
        <end position="147"/>
    </location>
</feature>
<keyword evidence="3 6" id="KW-0694">RNA-binding</keyword>
<comment type="similarity">
    <text evidence="1">Belongs to the universal ribosomal protein uS4 family.</text>
</comment>
<evidence type="ECO:0000259" key="8">
    <source>
        <dbReference type="SMART" id="SM00363"/>
    </source>
</evidence>
<feature type="compositionally biased region" description="Basic and acidic residues" evidence="7">
    <location>
        <begin position="177"/>
        <end position="189"/>
    </location>
</feature>
<dbReference type="Gene3D" id="1.10.1050.10">
    <property type="entry name" value="Ribosomal Protein S4 Delta 41, Chain A, domain 1"/>
    <property type="match status" value="1"/>
</dbReference>
<evidence type="ECO:0000313" key="10">
    <source>
        <dbReference type="Proteomes" id="UP000198217"/>
    </source>
</evidence>
<gene>
    <name evidence="9" type="ORF">GA0070609_3929</name>
</gene>
<proteinExistence type="inferred from homology"/>
<evidence type="ECO:0000256" key="5">
    <source>
        <dbReference type="ARBA" id="ARBA00023274"/>
    </source>
</evidence>
<protein>
    <submittedName>
        <fullName evidence="9">Small subunit ribosomal protein S4</fullName>
    </submittedName>
</protein>
<dbReference type="GO" id="GO:0019843">
    <property type="term" value="F:rRNA binding"/>
    <property type="evidence" value="ECO:0007669"/>
    <property type="project" value="UniProtKB-KW"/>
</dbReference>
<evidence type="ECO:0000256" key="2">
    <source>
        <dbReference type="ARBA" id="ARBA00022730"/>
    </source>
</evidence>
<organism evidence="9 10">
    <name type="scientific">Micromonospora echinaurantiaca</name>
    <dbReference type="NCBI Taxonomy" id="47857"/>
    <lineage>
        <taxon>Bacteria</taxon>
        <taxon>Bacillati</taxon>
        <taxon>Actinomycetota</taxon>
        <taxon>Actinomycetes</taxon>
        <taxon>Micromonosporales</taxon>
        <taxon>Micromonosporaceae</taxon>
        <taxon>Micromonospora</taxon>
    </lineage>
</organism>
<dbReference type="GO" id="GO:0042274">
    <property type="term" value="P:ribosomal small subunit biogenesis"/>
    <property type="evidence" value="ECO:0007669"/>
    <property type="project" value="TreeGrafter"/>
</dbReference>
<dbReference type="PROSITE" id="PS00632">
    <property type="entry name" value="RIBOSOMAL_S4"/>
    <property type="match status" value="1"/>
</dbReference>
<keyword evidence="10" id="KW-1185">Reference proteome</keyword>
<dbReference type="Proteomes" id="UP000198217">
    <property type="component" value="Chromosome I"/>
</dbReference>
<dbReference type="InterPro" id="IPR002942">
    <property type="entry name" value="S4_RNA-bd"/>
</dbReference>
<evidence type="ECO:0000256" key="6">
    <source>
        <dbReference type="PROSITE-ProRule" id="PRU00182"/>
    </source>
</evidence>
<dbReference type="InterPro" id="IPR022801">
    <property type="entry name" value="Ribosomal_uS4"/>
</dbReference>
<dbReference type="CDD" id="cd00165">
    <property type="entry name" value="S4"/>
    <property type="match status" value="1"/>
</dbReference>
<keyword evidence="4 9" id="KW-0689">Ribosomal protein</keyword>
<evidence type="ECO:0000313" key="9">
    <source>
        <dbReference type="EMBL" id="SCG64059.1"/>
    </source>
</evidence>
<evidence type="ECO:0000256" key="3">
    <source>
        <dbReference type="ARBA" id="ARBA00022884"/>
    </source>
</evidence>
<reference evidence="9 10" key="1">
    <citation type="submission" date="2016-06" db="EMBL/GenBank/DDBJ databases">
        <authorList>
            <person name="Kjaerup R.B."/>
            <person name="Dalgaard T.S."/>
            <person name="Juul-Madsen H.R."/>
        </authorList>
    </citation>
    <scope>NUCLEOTIDE SEQUENCE [LARGE SCALE GENOMIC DNA]</scope>
    <source>
        <strain evidence="9 10">DSM 43904</strain>
    </source>
</reference>
<evidence type="ECO:0000256" key="1">
    <source>
        <dbReference type="ARBA" id="ARBA00007465"/>
    </source>
</evidence>
<accession>A0A1C5J1M1</accession>
<dbReference type="GO" id="GO:0003735">
    <property type="term" value="F:structural constituent of ribosome"/>
    <property type="evidence" value="ECO:0007669"/>
    <property type="project" value="TreeGrafter"/>
</dbReference>
<dbReference type="PANTHER" id="PTHR11831">
    <property type="entry name" value="30S 40S RIBOSOMAL PROTEIN"/>
    <property type="match status" value="1"/>
</dbReference>
<feature type="region of interest" description="Disordered" evidence="7">
    <location>
        <begin position="143"/>
        <end position="197"/>
    </location>
</feature>
<dbReference type="RefSeq" id="WP_088995087.1">
    <property type="nucleotide sequence ID" value="NZ_LT607750.1"/>
</dbReference>
<keyword evidence="2 6" id="KW-0699">rRNA-binding</keyword>
<dbReference type="EMBL" id="LT607750">
    <property type="protein sequence ID" value="SCG64059.1"/>
    <property type="molecule type" value="Genomic_DNA"/>
</dbReference>
<dbReference type="AlphaFoldDB" id="A0A1C5J1M1"/>
<sequence length="197" mass="21924">MLRSKVNVAPTDDVPLKPAWGYRLRRQRHPIGRRGGPRRAPRGYRLPDAERHRLRAAYDLRERQLVRALVMAAGQPGDAAENLAGQLEQRLDALVHRAGFARSVSEARHLVTNNTFTLDGGKVNQPSYLVRPGQIIQVRPEKQCPTPSGVAGGGLPTTETPPYLEVRPAEFTATLTREPRREEVPDLRDVPLTVRPG</sequence>
<dbReference type="Pfam" id="PF01479">
    <property type="entry name" value="S4"/>
    <property type="match status" value="1"/>
</dbReference>
<evidence type="ECO:0000256" key="4">
    <source>
        <dbReference type="ARBA" id="ARBA00022980"/>
    </source>
</evidence>
<dbReference type="GO" id="GO:0015935">
    <property type="term" value="C:small ribosomal subunit"/>
    <property type="evidence" value="ECO:0007669"/>
    <property type="project" value="TreeGrafter"/>
</dbReference>
<dbReference type="SMART" id="SM00363">
    <property type="entry name" value="S4"/>
    <property type="match status" value="1"/>
</dbReference>
<name>A0A1C5J1M1_9ACTN</name>
<keyword evidence="5" id="KW-0687">Ribonucleoprotein</keyword>